<evidence type="ECO:0000259" key="7">
    <source>
        <dbReference type="PROSITE" id="PS50240"/>
    </source>
</evidence>
<dbReference type="PANTHER" id="PTHR24276">
    <property type="entry name" value="POLYSERASE-RELATED"/>
    <property type="match status" value="1"/>
</dbReference>
<dbReference type="SUPFAM" id="SSF50494">
    <property type="entry name" value="Trypsin-like serine proteases"/>
    <property type="match status" value="1"/>
</dbReference>
<dbReference type="AlphaFoldDB" id="A0AAJ7DY37"/>
<dbReference type="KEGG" id="csol:105364426"/>
<dbReference type="Gene3D" id="2.40.10.10">
    <property type="entry name" value="Trypsin-like serine proteases"/>
    <property type="match status" value="2"/>
</dbReference>
<feature type="chain" id="PRO_5042543030" evidence="6">
    <location>
        <begin position="29"/>
        <end position="272"/>
    </location>
</feature>
<dbReference type="InterPro" id="IPR001314">
    <property type="entry name" value="Peptidase_S1A"/>
</dbReference>
<dbReference type="GeneID" id="105364426"/>
<name>A0AAJ7DY37_9HYME</name>
<dbReference type="InterPro" id="IPR018114">
    <property type="entry name" value="TRYPSIN_HIS"/>
</dbReference>
<dbReference type="PANTHER" id="PTHR24276:SF98">
    <property type="entry name" value="FI18310P1-RELATED"/>
    <property type="match status" value="1"/>
</dbReference>
<keyword evidence="2" id="KW-0645">Protease</keyword>
<keyword evidence="6" id="KW-0732">Signal</keyword>
<evidence type="ECO:0000313" key="8">
    <source>
        <dbReference type="Proteomes" id="UP000695007"/>
    </source>
</evidence>
<dbReference type="PRINTS" id="PR00722">
    <property type="entry name" value="CHYMOTRYPSIN"/>
</dbReference>
<dbReference type="GO" id="GO:0004252">
    <property type="term" value="F:serine-type endopeptidase activity"/>
    <property type="evidence" value="ECO:0007669"/>
    <property type="project" value="InterPro"/>
</dbReference>
<keyword evidence="8" id="KW-1185">Reference proteome</keyword>
<sequence>MGSQSNILKICIAILELLIACNFASVDAWIGHGITQARQQDFPFIVAITKRIENINAERYIVCTGTLVSSQDVLTAAHCTNNEELNGIQLIVGSVDIRSTNRHYPLWWISQYQWAMYQLNYPYQTDVAVIRLINRLEFGTPYALISFYTLEDLVGRNVTTAGWGEIQNGAYPSTLRTTTTRIISREECQMRATMLEQRSLRVENNVLCSVGFPYAFMMTGDSGGPVIYNNELIAISTGTGPLPDQGMHPDKVNLHDNLYYYRRYLYETLNAD</sequence>
<dbReference type="GO" id="GO:0006508">
    <property type="term" value="P:proteolysis"/>
    <property type="evidence" value="ECO:0007669"/>
    <property type="project" value="UniProtKB-KW"/>
</dbReference>
<evidence type="ECO:0000256" key="6">
    <source>
        <dbReference type="SAM" id="SignalP"/>
    </source>
</evidence>
<evidence type="ECO:0000256" key="2">
    <source>
        <dbReference type="ARBA" id="ARBA00022670"/>
    </source>
</evidence>
<dbReference type="SMART" id="SM00020">
    <property type="entry name" value="Tryp_SPc"/>
    <property type="match status" value="1"/>
</dbReference>
<dbReference type="InterPro" id="IPR050430">
    <property type="entry name" value="Peptidase_S1"/>
</dbReference>
<keyword evidence="5" id="KW-1015">Disulfide bond</keyword>
<dbReference type="Pfam" id="PF00089">
    <property type="entry name" value="Trypsin"/>
    <property type="match status" value="1"/>
</dbReference>
<evidence type="ECO:0000256" key="1">
    <source>
        <dbReference type="ARBA" id="ARBA00007664"/>
    </source>
</evidence>
<keyword evidence="3" id="KW-0378">Hydrolase</keyword>
<feature type="signal peptide" evidence="6">
    <location>
        <begin position="1"/>
        <end position="28"/>
    </location>
</feature>
<dbReference type="PROSITE" id="PS00134">
    <property type="entry name" value="TRYPSIN_HIS"/>
    <property type="match status" value="1"/>
</dbReference>
<accession>A0AAJ7DY37</accession>
<organism evidence="8 9">
    <name type="scientific">Ceratosolen solmsi marchali</name>
    <dbReference type="NCBI Taxonomy" id="326594"/>
    <lineage>
        <taxon>Eukaryota</taxon>
        <taxon>Metazoa</taxon>
        <taxon>Ecdysozoa</taxon>
        <taxon>Arthropoda</taxon>
        <taxon>Hexapoda</taxon>
        <taxon>Insecta</taxon>
        <taxon>Pterygota</taxon>
        <taxon>Neoptera</taxon>
        <taxon>Endopterygota</taxon>
        <taxon>Hymenoptera</taxon>
        <taxon>Apocrita</taxon>
        <taxon>Proctotrupomorpha</taxon>
        <taxon>Chalcidoidea</taxon>
        <taxon>Agaonidae</taxon>
        <taxon>Agaoninae</taxon>
        <taxon>Ceratosolen</taxon>
    </lineage>
</organism>
<keyword evidence="4" id="KW-0720">Serine protease</keyword>
<comment type="similarity">
    <text evidence="1">Belongs to the peptidase S1 family.</text>
</comment>
<proteinExistence type="inferred from homology"/>
<dbReference type="InterPro" id="IPR009003">
    <property type="entry name" value="Peptidase_S1_PA"/>
</dbReference>
<gene>
    <name evidence="9" type="primary">LOC105364426</name>
</gene>
<dbReference type="InterPro" id="IPR043504">
    <property type="entry name" value="Peptidase_S1_PA_chymotrypsin"/>
</dbReference>
<reference evidence="9" key="1">
    <citation type="submission" date="2025-08" db="UniProtKB">
        <authorList>
            <consortium name="RefSeq"/>
        </authorList>
    </citation>
    <scope>IDENTIFICATION</scope>
</reference>
<feature type="domain" description="Peptidase S1" evidence="7">
    <location>
        <begin position="30"/>
        <end position="270"/>
    </location>
</feature>
<evidence type="ECO:0000313" key="9">
    <source>
        <dbReference type="RefSeq" id="XP_011500641.1"/>
    </source>
</evidence>
<dbReference type="PROSITE" id="PS50240">
    <property type="entry name" value="TRYPSIN_DOM"/>
    <property type="match status" value="1"/>
</dbReference>
<dbReference type="InterPro" id="IPR001254">
    <property type="entry name" value="Trypsin_dom"/>
</dbReference>
<evidence type="ECO:0000256" key="3">
    <source>
        <dbReference type="ARBA" id="ARBA00022801"/>
    </source>
</evidence>
<evidence type="ECO:0000256" key="4">
    <source>
        <dbReference type="ARBA" id="ARBA00022825"/>
    </source>
</evidence>
<evidence type="ECO:0000256" key="5">
    <source>
        <dbReference type="ARBA" id="ARBA00023157"/>
    </source>
</evidence>
<dbReference type="RefSeq" id="XP_011500641.1">
    <property type="nucleotide sequence ID" value="XM_011502339.1"/>
</dbReference>
<dbReference type="Proteomes" id="UP000695007">
    <property type="component" value="Unplaced"/>
</dbReference>
<protein>
    <submittedName>
        <fullName evidence="9">Trypsin-like</fullName>
    </submittedName>
</protein>